<feature type="compositionally biased region" description="Low complexity" evidence="7">
    <location>
        <begin position="1"/>
        <end position="17"/>
    </location>
</feature>
<evidence type="ECO:0000256" key="7">
    <source>
        <dbReference type="SAM" id="MobiDB-lite"/>
    </source>
</evidence>
<keyword evidence="4" id="KW-0812">Transmembrane</keyword>
<evidence type="ECO:0000256" key="6">
    <source>
        <dbReference type="ARBA" id="ARBA00023136"/>
    </source>
</evidence>
<dbReference type="Pfam" id="PF05423">
    <property type="entry name" value="Mycobact_memb"/>
    <property type="match status" value="1"/>
</dbReference>
<keyword evidence="9" id="KW-1185">Reference proteome</keyword>
<proteinExistence type="inferred from homology"/>
<evidence type="ECO:0000256" key="3">
    <source>
        <dbReference type="ARBA" id="ARBA00022475"/>
    </source>
</evidence>
<evidence type="ECO:0000313" key="9">
    <source>
        <dbReference type="Proteomes" id="UP000254978"/>
    </source>
</evidence>
<dbReference type="GO" id="GO:0005886">
    <property type="term" value="C:plasma membrane"/>
    <property type="evidence" value="ECO:0007669"/>
    <property type="project" value="UniProtKB-SubCell"/>
</dbReference>
<dbReference type="EMBL" id="UGQT01000001">
    <property type="protein sequence ID" value="STZ62394.1"/>
    <property type="molecule type" value="Genomic_DNA"/>
</dbReference>
<gene>
    <name evidence="8" type="ORF">NCTC10821_05963</name>
</gene>
<feature type="region of interest" description="Disordered" evidence="7">
    <location>
        <begin position="1"/>
        <end position="48"/>
    </location>
</feature>
<evidence type="ECO:0000313" key="8">
    <source>
        <dbReference type="EMBL" id="STZ62394.1"/>
    </source>
</evidence>
<dbReference type="Proteomes" id="UP000254978">
    <property type="component" value="Unassembled WGS sequence"/>
</dbReference>
<dbReference type="Gene3D" id="2.60.40.2880">
    <property type="entry name" value="MmpS1-5, C-terminal soluble domain"/>
    <property type="match status" value="1"/>
</dbReference>
<keyword evidence="6" id="KW-0472">Membrane</keyword>
<accession>A0A378TP89</accession>
<dbReference type="AlphaFoldDB" id="A0A378TP89"/>
<evidence type="ECO:0000256" key="1">
    <source>
        <dbReference type="ARBA" id="ARBA00004236"/>
    </source>
</evidence>
<comment type="subcellular location">
    <subcellularLocation>
        <location evidence="1">Cell membrane</location>
    </subcellularLocation>
</comment>
<keyword evidence="3" id="KW-1003">Cell membrane</keyword>
<dbReference type="InterPro" id="IPR038468">
    <property type="entry name" value="MmpS_C"/>
</dbReference>
<evidence type="ECO:0000256" key="4">
    <source>
        <dbReference type="ARBA" id="ARBA00022692"/>
    </source>
</evidence>
<name>A0A378TP89_9MYCO</name>
<organism evidence="8 9">
    <name type="scientific">Mycolicibacterium tokaiense</name>
    <dbReference type="NCBI Taxonomy" id="39695"/>
    <lineage>
        <taxon>Bacteria</taxon>
        <taxon>Bacillati</taxon>
        <taxon>Actinomycetota</taxon>
        <taxon>Actinomycetes</taxon>
        <taxon>Mycobacteriales</taxon>
        <taxon>Mycobacteriaceae</taxon>
        <taxon>Mycolicibacterium</taxon>
    </lineage>
</organism>
<comment type="similarity">
    <text evidence="2">Belongs to the MmpS family.</text>
</comment>
<dbReference type="InterPro" id="IPR008693">
    <property type="entry name" value="MmpS"/>
</dbReference>
<feature type="compositionally biased region" description="Basic and acidic residues" evidence="7">
    <location>
        <begin position="31"/>
        <end position="41"/>
    </location>
</feature>
<reference evidence="8 9" key="1">
    <citation type="submission" date="2018-06" db="EMBL/GenBank/DDBJ databases">
        <authorList>
            <consortium name="Pathogen Informatics"/>
            <person name="Doyle S."/>
        </authorList>
    </citation>
    <scope>NUCLEOTIDE SEQUENCE [LARGE SCALE GENOMIC DNA]</scope>
    <source>
        <strain evidence="8 9">NCTC10821</strain>
    </source>
</reference>
<evidence type="ECO:0000256" key="2">
    <source>
        <dbReference type="ARBA" id="ARBA00007531"/>
    </source>
</evidence>
<keyword evidence="5" id="KW-1133">Transmembrane helix</keyword>
<evidence type="ECO:0000256" key="5">
    <source>
        <dbReference type="ARBA" id="ARBA00022989"/>
    </source>
</evidence>
<sequence>MTFAPSAAPAPDGAGPPHVEPTRADVAVARTSDHQRSDHVAPRARPRRRSPGALMFSVAKRLWIPLVTAAVIAAGGWAVSQLHGIFGSDNSVPYGDTRTDAAQPVMPKHLRYEVFGPAGATADISFFDADGDPRFLEGVVLPWSLDFPITSATGVGSVAAQGDSDSIGCRLWVDDTVKAEKVEYAVSAFTSCLLKAA</sequence>
<protein>
    <submittedName>
        <fullName evidence="8">Mycobacterium membrane protein</fullName>
    </submittedName>
</protein>